<dbReference type="Gene3D" id="2.40.50.100">
    <property type="match status" value="1"/>
</dbReference>
<dbReference type="GO" id="GO:0015562">
    <property type="term" value="F:efflux transmembrane transporter activity"/>
    <property type="evidence" value="ECO:0007669"/>
    <property type="project" value="TreeGrafter"/>
</dbReference>
<dbReference type="Pfam" id="PF25967">
    <property type="entry name" value="RND-MFP_C"/>
    <property type="match status" value="1"/>
</dbReference>
<evidence type="ECO:0000256" key="1">
    <source>
        <dbReference type="ARBA" id="ARBA00009477"/>
    </source>
</evidence>
<dbReference type="AlphaFoldDB" id="A0A147GX26"/>
<feature type="chain" id="PRO_5007546930" evidence="3">
    <location>
        <begin position="22"/>
        <end position="387"/>
    </location>
</feature>
<dbReference type="PANTHER" id="PTHR30469">
    <property type="entry name" value="MULTIDRUG RESISTANCE PROTEIN MDTA"/>
    <property type="match status" value="1"/>
</dbReference>
<keyword evidence="2" id="KW-0175">Coiled coil</keyword>
<dbReference type="Proteomes" id="UP000072741">
    <property type="component" value="Unassembled WGS sequence"/>
</dbReference>
<feature type="domain" description="Multidrug resistance protein MdtA-like C-terminal permuted SH3" evidence="5">
    <location>
        <begin position="294"/>
        <end position="352"/>
    </location>
</feature>
<feature type="coiled-coil region" evidence="2">
    <location>
        <begin position="105"/>
        <end position="132"/>
    </location>
</feature>
<dbReference type="Gene3D" id="2.40.420.20">
    <property type="match status" value="1"/>
</dbReference>
<comment type="similarity">
    <text evidence="1">Belongs to the membrane fusion protein (MFP) (TC 8.A.1) family.</text>
</comment>
<organism evidence="6 7">
    <name type="scientific">Pseudacidovorax intermedius</name>
    <dbReference type="NCBI Taxonomy" id="433924"/>
    <lineage>
        <taxon>Bacteria</taxon>
        <taxon>Pseudomonadati</taxon>
        <taxon>Pseudomonadota</taxon>
        <taxon>Betaproteobacteria</taxon>
        <taxon>Burkholderiales</taxon>
        <taxon>Comamonadaceae</taxon>
        <taxon>Pseudacidovorax</taxon>
    </lineage>
</organism>
<dbReference type="OrthoDB" id="9806939at2"/>
<evidence type="ECO:0000259" key="4">
    <source>
        <dbReference type="Pfam" id="PF25954"/>
    </source>
</evidence>
<evidence type="ECO:0000313" key="7">
    <source>
        <dbReference type="Proteomes" id="UP000072741"/>
    </source>
</evidence>
<dbReference type="PANTHER" id="PTHR30469:SF38">
    <property type="entry name" value="HLYD FAMILY SECRETION PROTEIN"/>
    <property type="match status" value="1"/>
</dbReference>
<accession>A0A147GX26</accession>
<dbReference type="InterPro" id="IPR058792">
    <property type="entry name" value="Beta-barrel_RND_2"/>
</dbReference>
<evidence type="ECO:0000256" key="3">
    <source>
        <dbReference type="SAM" id="SignalP"/>
    </source>
</evidence>
<keyword evidence="7" id="KW-1185">Reference proteome</keyword>
<proteinExistence type="inferred from homology"/>
<comment type="caution">
    <text evidence="6">The sequence shown here is derived from an EMBL/GenBank/DDBJ whole genome shotgun (WGS) entry which is preliminary data.</text>
</comment>
<protein>
    <submittedName>
        <fullName evidence="6">RND transporter</fullName>
    </submittedName>
</protein>
<evidence type="ECO:0000313" key="6">
    <source>
        <dbReference type="EMBL" id="KTT22190.1"/>
    </source>
</evidence>
<sequence>MSCFSCTPARHGAALGLFALAAVLAGCSRPPAQEEPVRAVKLLTVAATPLVSAPEYAGEVRARVESRLGFRVGGKVLRRQAELGQRVRAGQVLAELDPRDLRLSVEAAQAQAAAARTQRDLAEADLARYRELRARNFISAAEMERREASFKSAQAQFDQARAQAGVQGNQAAYAVLAADAAGVVTGVDAEPGQVVAAGTPVVRVAVDGPRDVVFAVPEDRVALVRLGSTVSVRGWGADAGQPIEGRVREVAASADPVTRTYTVKVAVDAADAPALGATVYARPSALSQAGTPVIKLPTSALRQEGQGSAVWVLDPASMTVRSQPVQIATADGNEAVIASGLAPGMQVVTAGVHVLAPGQKVSAYRDRYAPAAGAAPAPAAAASGGAR</sequence>
<gene>
    <name evidence="6" type="ORF">NS331_10295</name>
</gene>
<dbReference type="PATRIC" id="fig|433924.3.peg.4069"/>
<evidence type="ECO:0000259" key="5">
    <source>
        <dbReference type="Pfam" id="PF25967"/>
    </source>
</evidence>
<dbReference type="InterPro" id="IPR006143">
    <property type="entry name" value="RND_pump_MFP"/>
</dbReference>
<keyword evidence="3" id="KW-0732">Signal</keyword>
<dbReference type="EMBL" id="LDSL01000061">
    <property type="protein sequence ID" value="KTT22190.1"/>
    <property type="molecule type" value="Genomic_DNA"/>
</dbReference>
<feature type="domain" description="CusB-like beta-barrel" evidence="4">
    <location>
        <begin position="212"/>
        <end position="271"/>
    </location>
</feature>
<dbReference type="RefSeq" id="WP_058641898.1">
    <property type="nucleotide sequence ID" value="NZ_LDSL01000061.1"/>
</dbReference>
<dbReference type="InterPro" id="IPR058627">
    <property type="entry name" value="MdtA-like_C"/>
</dbReference>
<dbReference type="Gene3D" id="2.40.30.170">
    <property type="match status" value="1"/>
</dbReference>
<dbReference type="Pfam" id="PF25954">
    <property type="entry name" value="Beta-barrel_RND_2"/>
    <property type="match status" value="1"/>
</dbReference>
<dbReference type="Gene3D" id="1.10.287.470">
    <property type="entry name" value="Helix hairpin bin"/>
    <property type="match status" value="1"/>
</dbReference>
<dbReference type="SUPFAM" id="SSF111369">
    <property type="entry name" value="HlyD-like secretion proteins"/>
    <property type="match status" value="1"/>
</dbReference>
<feature type="signal peptide" evidence="3">
    <location>
        <begin position="1"/>
        <end position="21"/>
    </location>
</feature>
<evidence type="ECO:0000256" key="2">
    <source>
        <dbReference type="SAM" id="Coils"/>
    </source>
</evidence>
<name>A0A147GX26_9BURK</name>
<dbReference type="NCBIfam" id="TIGR01730">
    <property type="entry name" value="RND_mfp"/>
    <property type="match status" value="1"/>
</dbReference>
<reference evidence="6 7" key="1">
    <citation type="journal article" date="2016" name="Front. Microbiol.">
        <title>Genomic Resource of Rice Seed Associated Bacteria.</title>
        <authorList>
            <person name="Midha S."/>
            <person name="Bansal K."/>
            <person name="Sharma S."/>
            <person name="Kumar N."/>
            <person name="Patil P.P."/>
            <person name="Chaudhry V."/>
            <person name="Patil P.B."/>
        </authorList>
    </citation>
    <scope>NUCLEOTIDE SEQUENCE [LARGE SCALE GENOMIC DNA]</scope>
    <source>
        <strain evidence="6 7">NS331</strain>
    </source>
</reference>
<dbReference type="GO" id="GO:1990281">
    <property type="term" value="C:efflux pump complex"/>
    <property type="evidence" value="ECO:0007669"/>
    <property type="project" value="TreeGrafter"/>
</dbReference>